<dbReference type="Proteomes" id="UP000606003">
    <property type="component" value="Unassembled WGS sequence"/>
</dbReference>
<accession>A0ABR8JWW8</accession>
<protein>
    <submittedName>
        <fullName evidence="1">Uncharacterized protein</fullName>
    </submittedName>
</protein>
<comment type="caution">
    <text evidence="1">The sequence shown here is derived from an EMBL/GenBank/DDBJ whole genome shotgun (WGS) entry which is preliminary data.</text>
</comment>
<evidence type="ECO:0000313" key="1">
    <source>
        <dbReference type="EMBL" id="MBD2723605.1"/>
    </source>
</evidence>
<proteinExistence type="predicted"/>
<dbReference type="EMBL" id="JACXAC010000005">
    <property type="protein sequence ID" value="MBD2723605.1"/>
    <property type="molecule type" value="Genomic_DNA"/>
</dbReference>
<organism evidence="1 2">
    <name type="scientific">Hymenobacter armeniacus</name>
    <dbReference type="NCBI Taxonomy" id="2771358"/>
    <lineage>
        <taxon>Bacteria</taxon>
        <taxon>Pseudomonadati</taxon>
        <taxon>Bacteroidota</taxon>
        <taxon>Cytophagia</taxon>
        <taxon>Cytophagales</taxon>
        <taxon>Hymenobacteraceae</taxon>
        <taxon>Hymenobacter</taxon>
    </lineage>
</organism>
<gene>
    <name evidence="1" type="ORF">IC234_15850</name>
</gene>
<evidence type="ECO:0000313" key="2">
    <source>
        <dbReference type="Proteomes" id="UP000606003"/>
    </source>
</evidence>
<reference evidence="1 2" key="1">
    <citation type="submission" date="2020-09" db="EMBL/GenBank/DDBJ databases">
        <authorList>
            <person name="Kim M.K."/>
        </authorList>
    </citation>
    <scope>NUCLEOTIDE SEQUENCE [LARGE SCALE GENOMIC DNA]</scope>
    <source>
        <strain evidence="1 2">BT189</strain>
    </source>
</reference>
<keyword evidence="2" id="KW-1185">Reference proteome</keyword>
<name>A0ABR8JWW8_9BACT</name>
<sequence>MDGPLNRAGRLVRWFVRPFAGQEPSFYRAVTACLLAAGLFWQMNALNKTYTTRVSCPLAWHYDSARYVPLRPLPTALPVTVTGQGWRLLRANMGWGTHPADLRPVPLPGTRYLPPAAWRRGLQNALEGVQINEWAGDTLRLTFDRYATRRLPLALAPDSGQTRAARFTPATVSFRGPASLVNSLPSPYPVALPKGAGASDNVEVELRAPSQVRPSVSTVRVSRLANTAPAAPGRRRAINHFSR</sequence>
<dbReference type="RefSeq" id="WP_190926472.1">
    <property type="nucleotide sequence ID" value="NZ_JACXAC010000005.1"/>
</dbReference>